<evidence type="ECO:0000259" key="4">
    <source>
        <dbReference type="PROSITE" id="PS50977"/>
    </source>
</evidence>
<dbReference type="STRING" id="872970.SAMN04488134_102313"/>
<organism evidence="5 6">
    <name type="scientific">Amphibacillus marinus</name>
    <dbReference type="NCBI Taxonomy" id="872970"/>
    <lineage>
        <taxon>Bacteria</taxon>
        <taxon>Bacillati</taxon>
        <taxon>Bacillota</taxon>
        <taxon>Bacilli</taxon>
        <taxon>Bacillales</taxon>
        <taxon>Bacillaceae</taxon>
        <taxon>Amphibacillus</taxon>
    </lineage>
</organism>
<dbReference type="PROSITE" id="PS50977">
    <property type="entry name" value="HTH_TETR_2"/>
    <property type="match status" value="1"/>
</dbReference>
<dbReference type="PANTHER" id="PTHR43479">
    <property type="entry name" value="ACREF/ENVCD OPERON REPRESSOR-RELATED"/>
    <property type="match status" value="1"/>
</dbReference>
<evidence type="ECO:0000256" key="1">
    <source>
        <dbReference type="ARBA" id="ARBA00022491"/>
    </source>
</evidence>
<protein>
    <submittedName>
        <fullName evidence="5">Transcriptional regulator, TetR family</fullName>
    </submittedName>
</protein>
<dbReference type="GO" id="GO:0003677">
    <property type="term" value="F:DNA binding"/>
    <property type="evidence" value="ECO:0007669"/>
    <property type="project" value="UniProtKB-UniRule"/>
</dbReference>
<sequence>MFRNGVVNVADRRSIRTKTGIKQAFLTLLNNKTISKITISELTELADIGRGTFYLHYQDIYDLYSEVEQEMFTQLNRFYDESFPLNERRGVVHFINKMTDYIYHNKTLFNVLINPEDTLLTPEKFKQAFKAKILQEMIKEDHYPNQPTILEETESMFIASGVFGVIEDWIIRGMVEEPTGMSLRIEQLLLKLET</sequence>
<gene>
    <name evidence="5" type="ORF">SAMN04488134_102313</name>
</gene>
<dbReference type="InterPro" id="IPR039532">
    <property type="entry name" value="TetR_C_Firmicutes"/>
</dbReference>
<dbReference type="PANTHER" id="PTHR43479:SF7">
    <property type="entry name" value="TETR-FAMILY TRANSCRIPTIONAL REGULATOR"/>
    <property type="match status" value="1"/>
</dbReference>
<dbReference type="Gene3D" id="1.10.357.10">
    <property type="entry name" value="Tetracycline Repressor, domain 2"/>
    <property type="match status" value="1"/>
</dbReference>
<name>A0A1H8KJT3_9BACI</name>
<evidence type="ECO:0000313" key="5">
    <source>
        <dbReference type="EMBL" id="SEN93144.1"/>
    </source>
</evidence>
<dbReference type="SUPFAM" id="SSF46689">
    <property type="entry name" value="Homeodomain-like"/>
    <property type="match status" value="1"/>
</dbReference>
<keyword evidence="6" id="KW-1185">Reference proteome</keyword>
<accession>A0A1H8KJT3</accession>
<evidence type="ECO:0000256" key="2">
    <source>
        <dbReference type="ARBA" id="ARBA00023125"/>
    </source>
</evidence>
<feature type="domain" description="HTH tetR-type" evidence="4">
    <location>
        <begin position="15"/>
        <end position="75"/>
    </location>
</feature>
<proteinExistence type="predicted"/>
<dbReference type="InterPro" id="IPR050624">
    <property type="entry name" value="HTH-type_Tx_Regulator"/>
</dbReference>
<evidence type="ECO:0000256" key="3">
    <source>
        <dbReference type="PROSITE-ProRule" id="PRU00335"/>
    </source>
</evidence>
<keyword evidence="2 3" id="KW-0238">DNA-binding</keyword>
<dbReference type="Proteomes" id="UP000199300">
    <property type="component" value="Unassembled WGS sequence"/>
</dbReference>
<dbReference type="InterPro" id="IPR009057">
    <property type="entry name" value="Homeodomain-like_sf"/>
</dbReference>
<feature type="DNA-binding region" description="H-T-H motif" evidence="3">
    <location>
        <begin position="38"/>
        <end position="57"/>
    </location>
</feature>
<evidence type="ECO:0000313" key="6">
    <source>
        <dbReference type="Proteomes" id="UP000199300"/>
    </source>
</evidence>
<dbReference type="Pfam" id="PF14278">
    <property type="entry name" value="TetR_C_8"/>
    <property type="match status" value="1"/>
</dbReference>
<keyword evidence="1" id="KW-0678">Repressor</keyword>
<dbReference type="AlphaFoldDB" id="A0A1H8KJT3"/>
<dbReference type="EMBL" id="FODJ01000002">
    <property type="protein sequence ID" value="SEN93144.1"/>
    <property type="molecule type" value="Genomic_DNA"/>
</dbReference>
<dbReference type="InterPro" id="IPR001647">
    <property type="entry name" value="HTH_TetR"/>
</dbReference>
<reference evidence="5 6" key="1">
    <citation type="submission" date="2016-10" db="EMBL/GenBank/DDBJ databases">
        <authorList>
            <person name="de Groot N.N."/>
        </authorList>
    </citation>
    <scope>NUCLEOTIDE SEQUENCE [LARGE SCALE GENOMIC DNA]</scope>
    <source>
        <strain evidence="5 6">CGMCC 1.10434</strain>
    </source>
</reference>